<comment type="caution">
    <text evidence="2">The sequence shown here is derived from an EMBL/GenBank/DDBJ whole genome shotgun (WGS) entry which is preliminary data.</text>
</comment>
<name>A0A930GZG0_9FIRM</name>
<dbReference type="InterPro" id="IPR025378">
    <property type="entry name" value="DUF4368"/>
</dbReference>
<gene>
    <name evidence="2" type="ORF">HXM93_00530</name>
</gene>
<evidence type="ECO:0000259" key="1">
    <source>
        <dbReference type="Pfam" id="PF14287"/>
    </source>
</evidence>
<organism evidence="2 3">
    <name type="scientific">Oribacterium parvum</name>
    <dbReference type="NCBI Taxonomy" id="1501329"/>
    <lineage>
        <taxon>Bacteria</taxon>
        <taxon>Bacillati</taxon>
        <taxon>Bacillota</taxon>
        <taxon>Clostridia</taxon>
        <taxon>Lachnospirales</taxon>
        <taxon>Lachnospiraceae</taxon>
        <taxon>Oribacterium</taxon>
    </lineage>
</organism>
<feature type="domain" description="DUF4368" evidence="1">
    <location>
        <begin position="27"/>
        <end position="91"/>
    </location>
</feature>
<dbReference type="Proteomes" id="UP000709351">
    <property type="component" value="Unassembled WGS sequence"/>
</dbReference>
<dbReference type="AlphaFoldDB" id="A0A930GZG0"/>
<evidence type="ECO:0000313" key="2">
    <source>
        <dbReference type="EMBL" id="MBF1283007.1"/>
    </source>
</evidence>
<proteinExistence type="predicted"/>
<reference evidence="2" key="1">
    <citation type="submission" date="2020-04" db="EMBL/GenBank/DDBJ databases">
        <title>Deep metagenomics examines the oral microbiome during advanced dental caries in children, revealing novel taxa and co-occurrences with host molecules.</title>
        <authorList>
            <person name="Baker J.L."/>
            <person name="Morton J.T."/>
            <person name="Dinis M."/>
            <person name="Alvarez R."/>
            <person name="Tran N.C."/>
            <person name="Knight R."/>
            <person name="Edlund A."/>
        </authorList>
    </citation>
    <scope>NUCLEOTIDE SEQUENCE</scope>
    <source>
        <strain evidence="2">JCVI_24_bin.2</strain>
    </source>
</reference>
<accession>A0A930GZG0</accession>
<protein>
    <submittedName>
        <fullName evidence="2">DUF4368 domain-containing protein</fullName>
    </submittedName>
</protein>
<dbReference type="Pfam" id="PF14287">
    <property type="entry name" value="DUF4368"/>
    <property type="match status" value="1"/>
</dbReference>
<sequence length="126" mass="14725">MGFHHFYHVEQYQHTLEIRVTELKALIATEKESSTNVDGFLSIVRKYTDIKELTPELIREFVEKVYVYKTERVDGFKIQRIRIVWNCIGEVVLPHKEKSLSSTGFGSAFFVRFFLAPILSLFTSFS</sequence>
<evidence type="ECO:0000313" key="3">
    <source>
        <dbReference type="Proteomes" id="UP000709351"/>
    </source>
</evidence>
<dbReference type="EMBL" id="JABZRD010000017">
    <property type="protein sequence ID" value="MBF1283007.1"/>
    <property type="molecule type" value="Genomic_DNA"/>
</dbReference>